<dbReference type="Proteomes" id="UP001151752">
    <property type="component" value="Chromosome 14"/>
</dbReference>
<dbReference type="EMBL" id="JAPFFM010000013">
    <property type="protein sequence ID" value="KAJ6723118.1"/>
    <property type="molecule type" value="Genomic_DNA"/>
</dbReference>
<keyword evidence="2" id="KW-1185">Reference proteome</keyword>
<proteinExistence type="predicted"/>
<name>A0A9Q0Z6N6_9ROSI</name>
<organism evidence="1 2">
    <name type="scientific">Salix koriyanagi</name>
    <dbReference type="NCBI Taxonomy" id="2511006"/>
    <lineage>
        <taxon>Eukaryota</taxon>
        <taxon>Viridiplantae</taxon>
        <taxon>Streptophyta</taxon>
        <taxon>Embryophyta</taxon>
        <taxon>Tracheophyta</taxon>
        <taxon>Spermatophyta</taxon>
        <taxon>Magnoliopsida</taxon>
        <taxon>eudicotyledons</taxon>
        <taxon>Gunneridae</taxon>
        <taxon>Pentapetalae</taxon>
        <taxon>rosids</taxon>
        <taxon>fabids</taxon>
        <taxon>Malpighiales</taxon>
        <taxon>Salicaceae</taxon>
        <taxon>Saliceae</taxon>
        <taxon>Salix</taxon>
    </lineage>
</organism>
<protein>
    <submittedName>
        <fullName evidence="1">Uncharacterized protein</fullName>
    </submittedName>
</protein>
<dbReference type="AlphaFoldDB" id="A0A9Q0Z6N6"/>
<evidence type="ECO:0000313" key="1">
    <source>
        <dbReference type="EMBL" id="KAJ6723118.1"/>
    </source>
</evidence>
<accession>A0A9Q0Z6N6</accession>
<sequence length="66" mass="7594">MVLFKKNWRRIGGDKQVSSFLTMPSSLVCIYSEDPNLVHIGELGNNKHYHSNSVEKEHWMSIVCCV</sequence>
<reference evidence="1" key="1">
    <citation type="submission" date="2022-11" db="EMBL/GenBank/DDBJ databases">
        <authorList>
            <person name="Hyden B.L."/>
            <person name="Feng K."/>
            <person name="Yates T."/>
            <person name="Jawdy S."/>
            <person name="Smart L.B."/>
            <person name="Muchero W."/>
        </authorList>
    </citation>
    <scope>NUCLEOTIDE SEQUENCE</scope>
    <source>
        <tissue evidence="1">Shoot tip</tissue>
    </source>
</reference>
<comment type="caution">
    <text evidence="1">The sequence shown here is derived from an EMBL/GenBank/DDBJ whole genome shotgun (WGS) entry which is preliminary data.</text>
</comment>
<evidence type="ECO:0000313" key="2">
    <source>
        <dbReference type="Proteomes" id="UP001151752"/>
    </source>
</evidence>
<reference evidence="1" key="2">
    <citation type="journal article" date="2023" name="Int. J. Mol. Sci.">
        <title>De Novo Assembly and Annotation of 11 Diverse Shrub Willow (Salix) Genomes Reveals Novel Gene Organization in Sex-Linked Regions.</title>
        <authorList>
            <person name="Hyden B."/>
            <person name="Feng K."/>
            <person name="Yates T.B."/>
            <person name="Jawdy S."/>
            <person name="Cereghino C."/>
            <person name="Smart L.B."/>
            <person name="Muchero W."/>
        </authorList>
    </citation>
    <scope>NUCLEOTIDE SEQUENCE</scope>
    <source>
        <tissue evidence="1">Shoot tip</tissue>
    </source>
</reference>
<gene>
    <name evidence="1" type="ORF">OIU74_007666</name>
</gene>